<accession>A0A382BMJ6</accession>
<dbReference type="SUPFAM" id="SSF48239">
    <property type="entry name" value="Terpenoid cyclases/Protein prenyltransferases"/>
    <property type="match status" value="1"/>
</dbReference>
<evidence type="ECO:0000256" key="9">
    <source>
        <dbReference type="ARBA" id="ARBA00032766"/>
    </source>
</evidence>
<dbReference type="Gene3D" id="1.50.10.20">
    <property type="match status" value="2"/>
</dbReference>
<gene>
    <name evidence="11" type="ORF">METZ01_LOCUS167261</name>
</gene>
<keyword evidence="6" id="KW-0677">Repeat</keyword>
<feature type="domain" description="Prenyltransferase alpha-alpha toroid" evidence="10">
    <location>
        <begin position="192"/>
        <end position="287"/>
    </location>
</feature>
<dbReference type="GO" id="GO:0046872">
    <property type="term" value="F:metal ion binding"/>
    <property type="evidence" value="ECO:0007669"/>
    <property type="project" value="UniProtKB-KW"/>
</dbReference>
<dbReference type="AlphaFoldDB" id="A0A382BMJ6"/>
<evidence type="ECO:0000256" key="5">
    <source>
        <dbReference type="ARBA" id="ARBA00022723"/>
    </source>
</evidence>
<comment type="cofactor">
    <cofactor evidence="1">
        <name>Zn(2+)</name>
        <dbReference type="ChEBI" id="CHEBI:29105"/>
    </cofactor>
</comment>
<evidence type="ECO:0000259" key="10">
    <source>
        <dbReference type="Pfam" id="PF00432"/>
    </source>
</evidence>
<feature type="domain" description="Prenyltransferase alpha-alpha toroid" evidence="10">
    <location>
        <begin position="20"/>
        <end position="76"/>
    </location>
</feature>
<dbReference type="InterPro" id="IPR045089">
    <property type="entry name" value="PGGT1B-like"/>
</dbReference>
<evidence type="ECO:0000256" key="1">
    <source>
        <dbReference type="ARBA" id="ARBA00001947"/>
    </source>
</evidence>
<evidence type="ECO:0000256" key="3">
    <source>
        <dbReference type="ARBA" id="ARBA00022602"/>
    </source>
</evidence>
<dbReference type="EMBL" id="UINC01030279">
    <property type="protein sequence ID" value="SVB14407.1"/>
    <property type="molecule type" value="Genomic_DNA"/>
</dbReference>
<dbReference type="InterPro" id="IPR008930">
    <property type="entry name" value="Terpenoid_cyclase/PrenylTrfase"/>
</dbReference>
<dbReference type="InterPro" id="IPR001330">
    <property type="entry name" value="Prenyltrans"/>
</dbReference>
<evidence type="ECO:0000256" key="6">
    <source>
        <dbReference type="ARBA" id="ARBA00022737"/>
    </source>
</evidence>
<evidence type="ECO:0000256" key="2">
    <source>
        <dbReference type="ARBA" id="ARBA00010497"/>
    </source>
</evidence>
<keyword evidence="3" id="KW-0637">Prenyltransferase</keyword>
<evidence type="ECO:0000256" key="7">
    <source>
        <dbReference type="ARBA" id="ARBA00022833"/>
    </source>
</evidence>
<dbReference type="Pfam" id="PF00432">
    <property type="entry name" value="Prenyltrans"/>
    <property type="match status" value="2"/>
</dbReference>
<proteinExistence type="inferred from homology"/>
<organism evidence="11">
    <name type="scientific">marine metagenome</name>
    <dbReference type="NCBI Taxonomy" id="408172"/>
    <lineage>
        <taxon>unclassified sequences</taxon>
        <taxon>metagenomes</taxon>
        <taxon>ecological metagenomes</taxon>
    </lineage>
</organism>
<reference evidence="11" key="1">
    <citation type="submission" date="2018-05" db="EMBL/GenBank/DDBJ databases">
        <authorList>
            <person name="Lanie J.A."/>
            <person name="Ng W.-L."/>
            <person name="Kazmierczak K.M."/>
            <person name="Andrzejewski T.M."/>
            <person name="Davidsen T.M."/>
            <person name="Wayne K.J."/>
            <person name="Tettelin H."/>
            <person name="Glass J.I."/>
            <person name="Rusch D."/>
            <person name="Podicherti R."/>
            <person name="Tsui H.-C.T."/>
            <person name="Winkler M.E."/>
        </authorList>
    </citation>
    <scope>NUCLEOTIDE SEQUENCE</scope>
</reference>
<keyword evidence="5" id="KW-0479">Metal-binding</keyword>
<keyword evidence="7" id="KW-0862">Zinc</keyword>
<dbReference type="GO" id="GO:0008318">
    <property type="term" value="F:protein prenyltransferase activity"/>
    <property type="evidence" value="ECO:0007669"/>
    <property type="project" value="InterPro"/>
</dbReference>
<sequence length="295" mass="32413">MSLRLEMLQVARLAPKVLGDASELVQNFLTNQQNSDGGFQDREGKSDLYYTVFGLDALAAFQAEPDLDAVEKFLNIFGTGEELDLVHLSCLTRCWGSLGVERMPKGLRKALLGRLENFRKPCGGWDNNQQREHGTAYGSFLALGAYQDMGKLPPKPLRILQSLKKLETPDHAWNNHPNLPTGSTNPTAGAVVLLNNLHLPINAEVGQWLRARLHAQGGFVAVPDAPIPDLLSTATALHALAALDVRLTEEQTESCLDFVDSLWDATGGFHGNWSDDYIDCEYTFYGLLALGHLSL</sequence>
<name>A0A382BMJ6_9ZZZZ</name>
<comment type="similarity">
    <text evidence="2">Belongs to the protein prenyltransferase subunit beta family.</text>
</comment>
<keyword evidence="4" id="KW-0808">Transferase</keyword>
<dbReference type="PANTHER" id="PTHR11774">
    <property type="entry name" value="GERANYLGERANYL TRANSFERASE TYPE BETA SUBUNIT"/>
    <property type="match status" value="1"/>
</dbReference>
<evidence type="ECO:0000256" key="4">
    <source>
        <dbReference type="ARBA" id="ARBA00022679"/>
    </source>
</evidence>
<dbReference type="PANTHER" id="PTHR11774:SF11">
    <property type="entry name" value="GERANYLGERANYL TRANSFERASE TYPE-2 SUBUNIT BETA"/>
    <property type="match status" value="1"/>
</dbReference>
<protein>
    <recommendedName>
        <fullName evidence="8">Geranylgeranyl transferase type II subunit beta</fullName>
    </recommendedName>
    <alternativeName>
        <fullName evidence="9">Type II protein geranyl-geranyltransferase subunit beta</fullName>
    </alternativeName>
</protein>
<evidence type="ECO:0000256" key="8">
    <source>
        <dbReference type="ARBA" id="ARBA00030816"/>
    </source>
</evidence>
<evidence type="ECO:0000313" key="11">
    <source>
        <dbReference type="EMBL" id="SVB14407.1"/>
    </source>
</evidence>